<proteinExistence type="predicted"/>
<dbReference type="Proteomes" id="UP000054279">
    <property type="component" value="Unassembled WGS sequence"/>
</dbReference>
<gene>
    <name evidence="1" type="ORF">M422DRAFT_31719</name>
</gene>
<organism evidence="1 2">
    <name type="scientific">Sphaerobolus stellatus (strain SS14)</name>
    <dbReference type="NCBI Taxonomy" id="990650"/>
    <lineage>
        <taxon>Eukaryota</taxon>
        <taxon>Fungi</taxon>
        <taxon>Dikarya</taxon>
        <taxon>Basidiomycota</taxon>
        <taxon>Agaricomycotina</taxon>
        <taxon>Agaricomycetes</taxon>
        <taxon>Phallomycetidae</taxon>
        <taxon>Geastrales</taxon>
        <taxon>Sphaerobolaceae</taxon>
        <taxon>Sphaerobolus</taxon>
    </lineage>
</organism>
<reference evidence="1 2" key="1">
    <citation type="submission" date="2014-06" db="EMBL/GenBank/DDBJ databases">
        <title>Evolutionary Origins and Diversification of the Mycorrhizal Mutualists.</title>
        <authorList>
            <consortium name="DOE Joint Genome Institute"/>
            <consortium name="Mycorrhizal Genomics Consortium"/>
            <person name="Kohler A."/>
            <person name="Kuo A."/>
            <person name="Nagy L.G."/>
            <person name="Floudas D."/>
            <person name="Copeland A."/>
            <person name="Barry K.W."/>
            <person name="Cichocki N."/>
            <person name="Veneault-Fourrey C."/>
            <person name="LaButti K."/>
            <person name="Lindquist E.A."/>
            <person name="Lipzen A."/>
            <person name="Lundell T."/>
            <person name="Morin E."/>
            <person name="Murat C."/>
            <person name="Riley R."/>
            <person name="Ohm R."/>
            <person name="Sun H."/>
            <person name="Tunlid A."/>
            <person name="Henrissat B."/>
            <person name="Grigoriev I.V."/>
            <person name="Hibbett D.S."/>
            <person name="Martin F."/>
        </authorList>
    </citation>
    <scope>NUCLEOTIDE SEQUENCE [LARGE SCALE GENOMIC DNA]</scope>
    <source>
        <strain evidence="1 2">SS14</strain>
    </source>
</reference>
<accession>A0A0C9VSS6</accession>
<evidence type="ECO:0000313" key="1">
    <source>
        <dbReference type="EMBL" id="KIJ41510.1"/>
    </source>
</evidence>
<sequence>MHGPLAVLRNRPRSWRCNVERVRYKITSPQQPSFVLPPMLSSPDVNHWVPGAGNIVISMRSRHYADRSLTGGVLNSLLELAYGSLIVLRNDLRCWHS</sequence>
<keyword evidence="2" id="KW-1185">Reference proteome</keyword>
<protein>
    <submittedName>
        <fullName evidence="1">Uncharacterized protein</fullName>
    </submittedName>
</protein>
<name>A0A0C9VSS6_SPHS4</name>
<dbReference type="HOGENOM" id="CLU_2348054_0_0_1"/>
<evidence type="ECO:0000313" key="2">
    <source>
        <dbReference type="Proteomes" id="UP000054279"/>
    </source>
</evidence>
<dbReference type="AlphaFoldDB" id="A0A0C9VSS6"/>
<dbReference type="EMBL" id="KN837136">
    <property type="protein sequence ID" value="KIJ41510.1"/>
    <property type="molecule type" value="Genomic_DNA"/>
</dbReference>